<dbReference type="PROSITE" id="PS00183">
    <property type="entry name" value="UBC_1"/>
    <property type="match status" value="1"/>
</dbReference>
<evidence type="ECO:0000256" key="2">
    <source>
        <dbReference type="ARBA" id="ARBA00022679"/>
    </source>
</evidence>
<dbReference type="SMART" id="SM00212">
    <property type="entry name" value="UBCc"/>
    <property type="match status" value="1"/>
</dbReference>
<dbReference type="Proteomes" id="UP000000759">
    <property type="component" value="Chromosome 23"/>
</dbReference>
<dbReference type="GO" id="GO:0061631">
    <property type="term" value="F:ubiquitin conjugating enzyme activity"/>
    <property type="evidence" value="ECO:0007669"/>
    <property type="project" value="UniProtKB-EC"/>
</dbReference>
<keyword evidence="10" id="KW-1185">Reference proteome</keyword>
<name>B7GBG8_PHATC</name>
<evidence type="ECO:0000256" key="3">
    <source>
        <dbReference type="ARBA" id="ARBA00022741"/>
    </source>
</evidence>
<feature type="active site" description="Glycyl thioester intermediate" evidence="6">
    <location>
        <position position="99"/>
    </location>
</feature>
<evidence type="ECO:0000313" key="9">
    <source>
        <dbReference type="EMBL" id="EEC44211.1"/>
    </source>
</evidence>
<dbReference type="Pfam" id="PF00179">
    <property type="entry name" value="UQ_con"/>
    <property type="match status" value="1"/>
</dbReference>
<evidence type="ECO:0000313" key="10">
    <source>
        <dbReference type="Proteomes" id="UP000000759"/>
    </source>
</evidence>
<comment type="similarity">
    <text evidence="7">Belongs to the ubiquitin-conjugating enzyme family.</text>
</comment>
<dbReference type="PaxDb" id="2850-Phatr5608"/>
<gene>
    <name evidence="9" type="ORF">PHATRDRAFT_5608</name>
</gene>
<keyword evidence="5 7" id="KW-0067">ATP-binding</keyword>
<dbReference type="OrthoDB" id="10069349at2759"/>
<evidence type="ECO:0000256" key="1">
    <source>
        <dbReference type="ARBA" id="ARBA00012486"/>
    </source>
</evidence>
<keyword evidence="2" id="KW-0808">Transferase</keyword>
<dbReference type="EMBL" id="CM000625">
    <property type="protein sequence ID" value="EEC44211.1"/>
    <property type="molecule type" value="Genomic_DNA"/>
</dbReference>
<proteinExistence type="inferred from homology"/>
<protein>
    <recommendedName>
        <fullName evidence="1">E2 ubiquitin-conjugating enzyme</fullName>
        <ecNumber evidence="1">2.3.2.23</ecNumber>
    </recommendedName>
</protein>
<dbReference type="GeneID" id="7198320"/>
<feature type="non-terminal residue" evidence="9">
    <location>
        <position position="161"/>
    </location>
</feature>
<organism evidence="9 10">
    <name type="scientific">Phaeodactylum tricornutum (strain CCAP 1055/1)</name>
    <dbReference type="NCBI Taxonomy" id="556484"/>
    <lineage>
        <taxon>Eukaryota</taxon>
        <taxon>Sar</taxon>
        <taxon>Stramenopiles</taxon>
        <taxon>Ochrophyta</taxon>
        <taxon>Bacillariophyta</taxon>
        <taxon>Bacillariophyceae</taxon>
        <taxon>Bacillariophycidae</taxon>
        <taxon>Naviculales</taxon>
        <taxon>Phaeodactylaceae</taxon>
        <taxon>Phaeodactylum</taxon>
    </lineage>
</organism>
<dbReference type="InterPro" id="IPR050113">
    <property type="entry name" value="Ub_conjugating_enzyme"/>
</dbReference>
<reference evidence="9 10" key="1">
    <citation type="journal article" date="2008" name="Nature">
        <title>The Phaeodactylum genome reveals the evolutionary history of diatom genomes.</title>
        <authorList>
            <person name="Bowler C."/>
            <person name="Allen A.E."/>
            <person name="Badger J.H."/>
            <person name="Grimwood J."/>
            <person name="Jabbari K."/>
            <person name="Kuo A."/>
            <person name="Maheswari U."/>
            <person name="Martens C."/>
            <person name="Maumus F."/>
            <person name="Otillar R.P."/>
            <person name="Rayko E."/>
            <person name="Salamov A."/>
            <person name="Vandepoele K."/>
            <person name="Beszteri B."/>
            <person name="Gruber A."/>
            <person name="Heijde M."/>
            <person name="Katinka M."/>
            <person name="Mock T."/>
            <person name="Valentin K."/>
            <person name="Verret F."/>
            <person name="Berges J.A."/>
            <person name="Brownlee C."/>
            <person name="Cadoret J.P."/>
            <person name="Chiovitti A."/>
            <person name="Choi C.J."/>
            <person name="Coesel S."/>
            <person name="De Martino A."/>
            <person name="Detter J.C."/>
            <person name="Durkin C."/>
            <person name="Falciatore A."/>
            <person name="Fournet J."/>
            <person name="Haruta M."/>
            <person name="Huysman M.J."/>
            <person name="Jenkins B.D."/>
            <person name="Jiroutova K."/>
            <person name="Jorgensen R.E."/>
            <person name="Joubert Y."/>
            <person name="Kaplan A."/>
            <person name="Kroger N."/>
            <person name="Kroth P.G."/>
            <person name="La Roche J."/>
            <person name="Lindquist E."/>
            <person name="Lommer M."/>
            <person name="Martin-Jezequel V."/>
            <person name="Lopez P.J."/>
            <person name="Lucas S."/>
            <person name="Mangogna M."/>
            <person name="McGinnis K."/>
            <person name="Medlin L.K."/>
            <person name="Montsant A."/>
            <person name="Oudot-Le Secq M.P."/>
            <person name="Napoli C."/>
            <person name="Obornik M."/>
            <person name="Parker M.S."/>
            <person name="Petit J.L."/>
            <person name="Porcel B.M."/>
            <person name="Poulsen N."/>
            <person name="Robison M."/>
            <person name="Rychlewski L."/>
            <person name="Rynearson T.A."/>
            <person name="Schmutz J."/>
            <person name="Shapiro H."/>
            <person name="Siaut M."/>
            <person name="Stanley M."/>
            <person name="Sussman M.R."/>
            <person name="Taylor A.R."/>
            <person name="Vardi A."/>
            <person name="von Dassow P."/>
            <person name="Vyverman W."/>
            <person name="Willis A."/>
            <person name="Wyrwicz L.S."/>
            <person name="Rokhsar D.S."/>
            <person name="Weissenbach J."/>
            <person name="Armbrust E.V."/>
            <person name="Green B.R."/>
            <person name="Van de Peer Y."/>
            <person name="Grigoriev I.V."/>
        </authorList>
    </citation>
    <scope>NUCLEOTIDE SEQUENCE [LARGE SCALE GENOMIC DNA]</scope>
    <source>
        <strain evidence="9 10">CCAP 1055/1</strain>
    </source>
</reference>
<dbReference type="Gene3D" id="3.10.110.10">
    <property type="entry name" value="Ubiquitin Conjugating Enzyme"/>
    <property type="match status" value="1"/>
</dbReference>
<evidence type="ECO:0000256" key="4">
    <source>
        <dbReference type="ARBA" id="ARBA00022786"/>
    </source>
</evidence>
<dbReference type="HOGENOM" id="CLU_030988_5_0_1"/>
<dbReference type="InterPro" id="IPR016135">
    <property type="entry name" value="UBQ-conjugating_enzyme/RWD"/>
</dbReference>
<dbReference type="CDD" id="cd23804">
    <property type="entry name" value="UBCc_UBE2S"/>
    <property type="match status" value="1"/>
</dbReference>
<dbReference type="RefSeq" id="XP_002184462.1">
    <property type="nucleotide sequence ID" value="XM_002184426.1"/>
</dbReference>
<evidence type="ECO:0000256" key="7">
    <source>
        <dbReference type="RuleBase" id="RU362109"/>
    </source>
</evidence>
<dbReference type="PANTHER" id="PTHR24067">
    <property type="entry name" value="UBIQUITIN-CONJUGATING ENZYME E2"/>
    <property type="match status" value="1"/>
</dbReference>
<keyword evidence="3 7" id="KW-0547">Nucleotide-binding</keyword>
<accession>B7GBG8</accession>
<dbReference type="EC" id="2.3.2.23" evidence="1"/>
<dbReference type="eggNOG" id="KOG0423">
    <property type="taxonomic scope" value="Eukaryota"/>
</dbReference>
<dbReference type="FunFam" id="3.10.110.10:FF:000031">
    <property type="entry name" value="Ubiquitin-conjugating enzyme E2 22"/>
    <property type="match status" value="1"/>
</dbReference>
<keyword evidence="4 7" id="KW-0833">Ubl conjugation pathway</keyword>
<dbReference type="PROSITE" id="PS50127">
    <property type="entry name" value="UBC_2"/>
    <property type="match status" value="1"/>
</dbReference>
<evidence type="ECO:0000256" key="6">
    <source>
        <dbReference type="PROSITE-ProRule" id="PRU10133"/>
    </source>
</evidence>
<dbReference type="InterPro" id="IPR023313">
    <property type="entry name" value="UBQ-conjugating_AS"/>
</dbReference>
<dbReference type="AlphaFoldDB" id="B7GBG8"/>
<evidence type="ECO:0000256" key="5">
    <source>
        <dbReference type="ARBA" id="ARBA00022840"/>
    </source>
</evidence>
<dbReference type="InParanoid" id="B7GBG8"/>
<reference evidence="10" key="2">
    <citation type="submission" date="2008-08" db="EMBL/GenBank/DDBJ databases">
        <authorList>
            <consortium name="Diatom Consortium"/>
            <person name="Grigoriev I."/>
            <person name="Grimwood J."/>
            <person name="Kuo A."/>
            <person name="Otillar R.P."/>
            <person name="Salamov A."/>
            <person name="Detter J.C."/>
            <person name="Lindquist E."/>
            <person name="Shapiro H."/>
            <person name="Lucas S."/>
            <person name="Glavina del Rio T."/>
            <person name="Pitluck S."/>
            <person name="Rokhsar D."/>
            <person name="Bowler C."/>
        </authorList>
    </citation>
    <scope>GENOME REANNOTATION</scope>
    <source>
        <strain evidence="10">CCAP 1055/1</strain>
    </source>
</reference>
<feature type="non-terminal residue" evidence="9">
    <location>
        <position position="1"/>
    </location>
</feature>
<dbReference type="InterPro" id="IPR000608">
    <property type="entry name" value="UBC"/>
</dbReference>
<dbReference type="SUPFAM" id="SSF54495">
    <property type="entry name" value="UBC-like"/>
    <property type="match status" value="1"/>
</dbReference>
<feature type="domain" description="UBC core" evidence="8">
    <location>
        <begin position="9"/>
        <end position="161"/>
    </location>
</feature>
<evidence type="ECO:0000259" key="8">
    <source>
        <dbReference type="PROSITE" id="PS50127"/>
    </source>
</evidence>
<dbReference type="STRING" id="556484.B7GBG8"/>
<dbReference type="KEGG" id="pti:PHATRDRAFT_5608"/>
<sequence>SASENLPPRTLARVAREVRDLHKNPPEGVRLVVDSDTGVPSNLSELMAEVKGPTGTPYENKFFLLKLVFSSDFPAVPPRGFFLTKIYHPNVDNATGAICVNTLKKDWNATTALSHVLAVIRCLLIVPFPESSLNDEAGKLFMESYEEYSKRARLMADVHGR</sequence>
<dbReference type="GO" id="GO:0005524">
    <property type="term" value="F:ATP binding"/>
    <property type="evidence" value="ECO:0007669"/>
    <property type="project" value="UniProtKB-UniRule"/>
</dbReference>